<dbReference type="InParanoid" id="M4DG17"/>
<dbReference type="Gene3D" id="1.25.40.180">
    <property type="match status" value="1"/>
</dbReference>
<evidence type="ECO:0000313" key="4">
    <source>
        <dbReference type="Proteomes" id="UP000011750"/>
    </source>
</evidence>
<sequence length="361" mass="40640">MSSNTMFNLIEISMNQRAYACSHYYYRWIISTTCPTPRLSVEVKGDETPSVEISTVHDDSDDFEEHLHDYVVDVGSDGDGVDIGVSRDFGEYHHDDGESVHTLAVHAPYEDDQGPGPSQRRPIGDYIDMFQMIHTHYPGLMSSLCLPEDDLLTFDQKSKATTKMLKQIMGLIKAESDRAEREMEMIGVQEIGDQVPEAGGRKQIEDGKLKPFKEVVVTIIHQYFSSNDIPELIRSIEDLGAPEYKAIFVKTKSSGQATRKPVHRNPVGKGASASRKMNPTRGRQSPKKHKSSDNVKNVSKQNFPPTEMPRSDRRIDMVPALVGRVSLSRFRQGMEWIDGRHKEQWIGSLICHTAALNVSHN</sequence>
<dbReference type="GO" id="GO:0045892">
    <property type="term" value="P:negative regulation of DNA-templated transcription"/>
    <property type="evidence" value="ECO:0007669"/>
    <property type="project" value="InterPro"/>
</dbReference>
<dbReference type="SUPFAM" id="SSF48371">
    <property type="entry name" value="ARM repeat"/>
    <property type="match status" value="1"/>
</dbReference>
<dbReference type="HOGENOM" id="CLU_768046_0_0_1"/>
<reference evidence="3 4" key="2">
    <citation type="journal article" date="2018" name="Hortic Res">
        <title>Improved Brassica rapa reference genome by single-molecule sequencing and chromosome conformation capture technologies.</title>
        <authorList>
            <person name="Zhang L."/>
            <person name="Cai X."/>
            <person name="Wu J."/>
            <person name="Liu M."/>
            <person name="Grob S."/>
            <person name="Cheng F."/>
            <person name="Liang J."/>
            <person name="Cai C."/>
            <person name="Liu Z."/>
            <person name="Liu B."/>
            <person name="Wang F."/>
            <person name="Li S."/>
            <person name="Liu F."/>
            <person name="Li X."/>
            <person name="Cheng L."/>
            <person name="Yang W."/>
            <person name="Li M.H."/>
            <person name="Grossniklaus U."/>
            <person name="Zheng H."/>
            <person name="Wang X."/>
        </authorList>
    </citation>
    <scope>NUCLEOTIDE SEQUENCE [LARGE SCALE GENOMIC DNA]</scope>
    <source>
        <strain evidence="3 4">cv. Chiifu-401-42</strain>
    </source>
</reference>
<feature type="region of interest" description="Disordered" evidence="2">
    <location>
        <begin position="252"/>
        <end position="312"/>
    </location>
</feature>
<evidence type="ECO:0000256" key="1">
    <source>
        <dbReference type="ARBA" id="ARBA00023242"/>
    </source>
</evidence>
<dbReference type="EnsemblPlants" id="Bra015440.1">
    <property type="protein sequence ID" value="Bra015440.1-P"/>
    <property type="gene ID" value="Bra015440"/>
</dbReference>
<dbReference type="Proteomes" id="UP000011750">
    <property type="component" value="Chromosome A10"/>
</dbReference>
<accession>M4DG17</accession>
<keyword evidence="4" id="KW-1185">Reference proteome</keyword>
<evidence type="ECO:0000256" key="2">
    <source>
        <dbReference type="SAM" id="MobiDB-lite"/>
    </source>
</evidence>
<keyword evidence="1" id="KW-0539">Nucleus</keyword>
<dbReference type="STRING" id="51351.M4DG17"/>
<dbReference type="eggNOG" id="KOG0403">
    <property type="taxonomic scope" value="Eukaryota"/>
</dbReference>
<evidence type="ECO:0000313" key="3">
    <source>
        <dbReference type="EnsemblPlants" id="Bra015440.1-P"/>
    </source>
</evidence>
<reference evidence="3 4" key="1">
    <citation type="journal article" date="2011" name="Nat. Genet.">
        <title>The genome of the mesopolyploid crop species Brassica rapa.</title>
        <authorList>
            <consortium name="Brassica rapa Genome Sequencing Project Consortium"/>
            <person name="Wang X."/>
            <person name="Wang H."/>
            <person name="Wang J."/>
            <person name="Sun R."/>
            <person name="Wu J."/>
            <person name="Liu S."/>
            <person name="Bai Y."/>
            <person name="Mun J.H."/>
            <person name="Bancroft I."/>
            <person name="Cheng F."/>
            <person name="Huang S."/>
            <person name="Li X."/>
            <person name="Hua W."/>
            <person name="Wang J."/>
            <person name="Wang X."/>
            <person name="Freeling M."/>
            <person name="Pires J.C."/>
            <person name="Paterson A.H."/>
            <person name="Chalhoub B."/>
            <person name="Wang B."/>
            <person name="Hayward A."/>
            <person name="Sharpe A.G."/>
            <person name="Park B.S."/>
            <person name="Weisshaar B."/>
            <person name="Liu B."/>
            <person name="Li B."/>
            <person name="Liu B."/>
            <person name="Tong C."/>
            <person name="Song C."/>
            <person name="Duran C."/>
            <person name="Peng C."/>
            <person name="Geng C."/>
            <person name="Koh C."/>
            <person name="Lin C."/>
            <person name="Edwards D."/>
            <person name="Mu D."/>
            <person name="Shen D."/>
            <person name="Soumpourou E."/>
            <person name="Li F."/>
            <person name="Fraser F."/>
            <person name="Conant G."/>
            <person name="Lassalle G."/>
            <person name="King G.J."/>
            <person name="Bonnema G."/>
            <person name="Tang H."/>
            <person name="Wang H."/>
            <person name="Belcram H."/>
            <person name="Zhou H."/>
            <person name="Hirakawa H."/>
            <person name="Abe H."/>
            <person name="Guo H."/>
            <person name="Wang H."/>
            <person name="Jin H."/>
            <person name="Parkin I.A."/>
            <person name="Batley J."/>
            <person name="Kim J.S."/>
            <person name="Just J."/>
            <person name="Li J."/>
            <person name="Xu J."/>
            <person name="Deng J."/>
            <person name="Kim J.A."/>
            <person name="Li J."/>
            <person name="Yu J."/>
            <person name="Meng J."/>
            <person name="Wang J."/>
            <person name="Min J."/>
            <person name="Poulain J."/>
            <person name="Wang J."/>
            <person name="Hatakeyama K."/>
            <person name="Wu K."/>
            <person name="Wang L."/>
            <person name="Fang L."/>
            <person name="Trick M."/>
            <person name="Links M.G."/>
            <person name="Zhao M."/>
            <person name="Jin M."/>
            <person name="Ramchiary N."/>
            <person name="Drou N."/>
            <person name="Berkman P.J."/>
            <person name="Cai Q."/>
            <person name="Huang Q."/>
            <person name="Li R."/>
            <person name="Tabata S."/>
            <person name="Cheng S."/>
            <person name="Zhang S."/>
            <person name="Zhang S."/>
            <person name="Huang S."/>
            <person name="Sato S."/>
            <person name="Sun S."/>
            <person name="Kwon S.J."/>
            <person name="Choi S.R."/>
            <person name="Lee T.H."/>
            <person name="Fan W."/>
            <person name="Zhao X."/>
            <person name="Tan X."/>
            <person name="Xu X."/>
            <person name="Wang Y."/>
            <person name="Qiu Y."/>
            <person name="Yin Y."/>
            <person name="Li Y."/>
            <person name="Du Y."/>
            <person name="Liao Y."/>
            <person name="Lim Y."/>
            <person name="Narusaka Y."/>
            <person name="Wang Y."/>
            <person name="Wang Z."/>
            <person name="Li Z."/>
            <person name="Wang Z."/>
            <person name="Xiong Z."/>
            <person name="Zhang Z."/>
        </authorList>
    </citation>
    <scope>NUCLEOTIDE SEQUENCE [LARGE SCALE GENOMIC DNA]</scope>
    <source>
        <strain evidence="3 4">cv. Chiifu-401-42</strain>
    </source>
</reference>
<dbReference type="AlphaFoldDB" id="M4DG17"/>
<name>M4DG17_BRACM</name>
<dbReference type="OMA" id="WIISTTC"/>
<organism evidence="3 4">
    <name type="scientific">Brassica campestris</name>
    <name type="common">Field mustard</name>
    <dbReference type="NCBI Taxonomy" id="3711"/>
    <lineage>
        <taxon>Eukaryota</taxon>
        <taxon>Viridiplantae</taxon>
        <taxon>Streptophyta</taxon>
        <taxon>Embryophyta</taxon>
        <taxon>Tracheophyta</taxon>
        <taxon>Spermatophyta</taxon>
        <taxon>Magnoliopsida</taxon>
        <taxon>eudicotyledons</taxon>
        <taxon>Gunneridae</taxon>
        <taxon>Pentapetalae</taxon>
        <taxon>rosids</taxon>
        <taxon>malvids</taxon>
        <taxon>Brassicales</taxon>
        <taxon>Brassicaceae</taxon>
        <taxon>Brassiceae</taxon>
        <taxon>Brassica</taxon>
    </lineage>
</organism>
<proteinExistence type="predicted"/>
<dbReference type="InterPro" id="IPR039778">
    <property type="entry name" value="PDCD4"/>
</dbReference>
<reference evidence="3" key="3">
    <citation type="submission" date="2023-03" db="UniProtKB">
        <authorList>
            <consortium name="EnsemblPlants"/>
        </authorList>
    </citation>
    <scope>IDENTIFICATION</scope>
    <source>
        <strain evidence="3">cv. Chiifu-401-42</strain>
    </source>
</reference>
<dbReference type="PANTHER" id="PTHR12626">
    <property type="entry name" value="PROGRAMMED CELL DEATH 4"/>
    <property type="match status" value="1"/>
</dbReference>
<protein>
    <submittedName>
        <fullName evidence="3">Uncharacterized protein</fullName>
    </submittedName>
</protein>
<feature type="compositionally biased region" description="Polar residues" evidence="2">
    <location>
        <begin position="294"/>
        <end position="304"/>
    </location>
</feature>
<dbReference type="Gramene" id="Bra015440.1">
    <property type="protein sequence ID" value="Bra015440.1-P"/>
    <property type="gene ID" value="Bra015440"/>
</dbReference>
<dbReference type="InterPro" id="IPR016024">
    <property type="entry name" value="ARM-type_fold"/>
</dbReference>
<dbReference type="PANTHER" id="PTHR12626:SF10">
    <property type="entry name" value="(RAPE) HYPOTHETICAL PROTEIN"/>
    <property type="match status" value="1"/>
</dbReference>